<dbReference type="InterPro" id="IPR038058">
    <property type="entry name" value="PhnH-like_sp"/>
</dbReference>
<evidence type="ECO:0000313" key="2">
    <source>
        <dbReference type="Proteomes" id="UP000027746"/>
    </source>
</evidence>
<dbReference type="RefSeq" id="WP_037923812.1">
    <property type="nucleotide sequence ID" value="NZ_CP054599.1"/>
</dbReference>
<dbReference type="Pfam" id="PF05845">
    <property type="entry name" value="PhnH"/>
    <property type="match status" value="1"/>
</dbReference>
<dbReference type="GO" id="GO:0019634">
    <property type="term" value="P:organic phosphonate metabolic process"/>
    <property type="evidence" value="ECO:0007669"/>
    <property type="project" value="InterPro"/>
</dbReference>
<organism evidence="1 2">
    <name type="scientific">Pseudosulfitobacter pseudonitzschiae</name>
    <dbReference type="NCBI Taxonomy" id="1402135"/>
    <lineage>
        <taxon>Bacteria</taxon>
        <taxon>Pseudomonadati</taxon>
        <taxon>Pseudomonadota</taxon>
        <taxon>Alphaproteobacteria</taxon>
        <taxon>Rhodobacterales</taxon>
        <taxon>Roseobacteraceae</taxon>
        <taxon>Pseudosulfitobacter</taxon>
    </lineage>
</organism>
<dbReference type="Proteomes" id="UP000027746">
    <property type="component" value="Unassembled WGS sequence"/>
</dbReference>
<keyword evidence="2" id="KW-1185">Reference proteome</keyword>
<dbReference type="EMBL" id="JAMD01000003">
    <property type="protein sequence ID" value="KEJ96456.1"/>
    <property type="molecule type" value="Genomic_DNA"/>
</dbReference>
<protein>
    <submittedName>
        <fullName evidence="1">Carbon-phosphorus lyase</fullName>
    </submittedName>
</protein>
<accession>A0A073J444</accession>
<dbReference type="PIRSF" id="PIRSF020680">
    <property type="entry name" value="PhnH"/>
    <property type="match status" value="1"/>
</dbReference>
<name>A0A073J444_9RHOB</name>
<sequence>MQADALSGGFANAPIDAAHAFRHIMQVMAEPGRIETVTGGTPPAPLSQAAGIVLLTLCDPETPVFLAPSRDKKAVRDWITFHTGAPFCGAGDAAFAVGTWDELTGLPFPIGTAEYPDRSTTLIVECEAITNTDATLRGPGIKDSATLSLPETAAFQANAKLFPLGLDHILTAGDQVAALPRTTKVS</sequence>
<proteinExistence type="predicted"/>
<evidence type="ECO:0000313" key="1">
    <source>
        <dbReference type="EMBL" id="KEJ96456.1"/>
    </source>
</evidence>
<reference evidence="1 2" key="1">
    <citation type="submission" date="2014-01" db="EMBL/GenBank/DDBJ databases">
        <title>Sulfitobacter sp. H3 (MCCC 1A00686) Genome Sequencing.</title>
        <authorList>
            <person name="Lai Q."/>
            <person name="Hong Z."/>
        </authorList>
    </citation>
    <scope>NUCLEOTIDE SEQUENCE [LARGE SCALE GENOMIC DNA]</scope>
    <source>
        <strain evidence="1 2">H3</strain>
    </source>
</reference>
<dbReference type="NCBIfam" id="TIGR03292">
    <property type="entry name" value="PhnH_redo"/>
    <property type="match status" value="1"/>
</dbReference>
<dbReference type="Gene3D" id="3.40.50.11310">
    <property type="entry name" value="Bacterial phosphonate metabolism protein PhnH"/>
    <property type="match status" value="1"/>
</dbReference>
<comment type="caution">
    <text evidence="1">The sequence shown here is derived from an EMBL/GenBank/DDBJ whole genome shotgun (WGS) entry which is preliminary data.</text>
</comment>
<dbReference type="OrthoDB" id="9814509at2"/>
<dbReference type="GeneID" id="68869231"/>
<dbReference type="SUPFAM" id="SSF159709">
    <property type="entry name" value="PhnH-like"/>
    <property type="match status" value="1"/>
</dbReference>
<dbReference type="GO" id="GO:0016829">
    <property type="term" value="F:lyase activity"/>
    <property type="evidence" value="ECO:0007669"/>
    <property type="project" value="UniProtKB-KW"/>
</dbReference>
<dbReference type="AlphaFoldDB" id="A0A073J444"/>
<keyword evidence="1" id="KW-0456">Lyase</keyword>
<dbReference type="InterPro" id="IPR008772">
    <property type="entry name" value="Phosphonate_metab_PhnH"/>
</dbReference>
<gene>
    <name evidence="1" type="ORF">SUH3_13935</name>
</gene>